<name>A0ABN3HGH9_9ACTN</name>
<evidence type="ECO:0000313" key="2">
    <source>
        <dbReference type="EMBL" id="GAA2379743.1"/>
    </source>
</evidence>
<dbReference type="EMBL" id="BAAARV010000086">
    <property type="protein sequence ID" value="GAA2379743.1"/>
    <property type="molecule type" value="Genomic_DNA"/>
</dbReference>
<organism evidence="2 3">
    <name type="scientific">Dactylosporangium salmoneum</name>
    <dbReference type="NCBI Taxonomy" id="53361"/>
    <lineage>
        <taxon>Bacteria</taxon>
        <taxon>Bacillati</taxon>
        <taxon>Actinomycetota</taxon>
        <taxon>Actinomycetes</taxon>
        <taxon>Micromonosporales</taxon>
        <taxon>Micromonosporaceae</taxon>
        <taxon>Dactylosporangium</taxon>
    </lineage>
</organism>
<feature type="compositionally biased region" description="Low complexity" evidence="1">
    <location>
        <begin position="1"/>
        <end position="16"/>
    </location>
</feature>
<keyword evidence="3" id="KW-1185">Reference proteome</keyword>
<evidence type="ECO:0000256" key="1">
    <source>
        <dbReference type="SAM" id="MobiDB-lite"/>
    </source>
</evidence>
<dbReference type="RefSeq" id="WP_344618494.1">
    <property type="nucleotide sequence ID" value="NZ_BAAARV010000086.1"/>
</dbReference>
<dbReference type="Proteomes" id="UP001501444">
    <property type="component" value="Unassembled WGS sequence"/>
</dbReference>
<feature type="compositionally biased region" description="Polar residues" evidence="1">
    <location>
        <begin position="126"/>
        <end position="139"/>
    </location>
</feature>
<feature type="region of interest" description="Disordered" evidence="1">
    <location>
        <begin position="1"/>
        <end position="42"/>
    </location>
</feature>
<proteinExistence type="predicted"/>
<feature type="region of interest" description="Disordered" evidence="1">
    <location>
        <begin position="72"/>
        <end position="139"/>
    </location>
</feature>
<comment type="caution">
    <text evidence="2">The sequence shown here is derived from an EMBL/GenBank/DDBJ whole genome shotgun (WGS) entry which is preliminary data.</text>
</comment>
<protein>
    <recommendedName>
        <fullName evidence="4">LysM domain-containing protein</fullName>
    </recommendedName>
</protein>
<gene>
    <name evidence="2" type="ORF">GCM10010170_086630</name>
</gene>
<evidence type="ECO:0000313" key="3">
    <source>
        <dbReference type="Proteomes" id="UP001501444"/>
    </source>
</evidence>
<reference evidence="2 3" key="1">
    <citation type="journal article" date="2019" name="Int. J. Syst. Evol. Microbiol.">
        <title>The Global Catalogue of Microorganisms (GCM) 10K type strain sequencing project: providing services to taxonomists for standard genome sequencing and annotation.</title>
        <authorList>
            <consortium name="The Broad Institute Genomics Platform"/>
            <consortium name="The Broad Institute Genome Sequencing Center for Infectious Disease"/>
            <person name="Wu L."/>
            <person name="Ma J."/>
        </authorList>
    </citation>
    <scope>NUCLEOTIDE SEQUENCE [LARGE SCALE GENOMIC DNA]</scope>
    <source>
        <strain evidence="2 3">JCM 3272</strain>
    </source>
</reference>
<evidence type="ECO:0008006" key="4">
    <source>
        <dbReference type="Google" id="ProtNLM"/>
    </source>
</evidence>
<accession>A0ABN3HGH9</accession>
<sequence>MTSISGISGISGSYGIQFQASRPPQRPKDGQDPLEPVAKALSLSAGDLKSKLEDGSSLNEIAEQQGVSHDDLIAAIKAGKPSDAPAAPDGVSDDEMAEKIAAQQGRPGPPPGGGAGGPAGLRDSSKLQQLGTLLNSDTDDLSQLSATELVKKFQSKGLNLDQLSSVLNSGDLVDVKA</sequence>